<evidence type="ECO:0000313" key="4">
    <source>
        <dbReference type="EMBL" id="EXJ79340.1"/>
    </source>
</evidence>
<feature type="compositionally biased region" description="Basic and acidic residues" evidence="1">
    <location>
        <begin position="319"/>
        <end position="339"/>
    </location>
</feature>
<dbReference type="HOGENOM" id="CLU_773948_0_0_1"/>
<name>W9XPW5_9EURO</name>
<feature type="region of interest" description="Disordered" evidence="1">
    <location>
        <begin position="207"/>
        <end position="235"/>
    </location>
</feature>
<feature type="region of interest" description="Disordered" evidence="1">
    <location>
        <begin position="138"/>
        <end position="158"/>
    </location>
</feature>
<dbReference type="GeneID" id="19172928"/>
<dbReference type="OrthoDB" id="5426355at2759"/>
<reference evidence="4 5" key="1">
    <citation type="submission" date="2013-03" db="EMBL/GenBank/DDBJ databases">
        <title>The Genome Sequence of Capronia epimyces CBS 606.96.</title>
        <authorList>
            <consortium name="The Broad Institute Genomics Platform"/>
            <person name="Cuomo C."/>
            <person name="de Hoog S."/>
            <person name="Gorbushina A."/>
            <person name="Walker B."/>
            <person name="Young S.K."/>
            <person name="Zeng Q."/>
            <person name="Gargeya S."/>
            <person name="Fitzgerald M."/>
            <person name="Haas B."/>
            <person name="Abouelleil A."/>
            <person name="Allen A.W."/>
            <person name="Alvarado L."/>
            <person name="Arachchi H.M."/>
            <person name="Berlin A.M."/>
            <person name="Chapman S.B."/>
            <person name="Gainer-Dewar J."/>
            <person name="Goldberg J."/>
            <person name="Griggs A."/>
            <person name="Gujja S."/>
            <person name="Hansen M."/>
            <person name="Howarth C."/>
            <person name="Imamovic A."/>
            <person name="Ireland A."/>
            <person name="Larimer J."/>
            <person name="McCowan C."/>
            <person name="Murphy C."/>
            <person name="Pearson M."/>
            <person name="Poon T.W."/>
            <person name="Priest M."/>
            <person name="Roberts A."/>
            <person name="Saif S."/>
            <person name="Shea T."/>
            <person name="Sisk P."/>
            <person name="Sykes S."/>
            <person name="Wortman J."/>
            <person name="Nusbaum C."/>
            <person name="Birren B."/>
        </authorList>
    </citation>
    <scope>NUCLEOTIDE SEQUENCE [LARGE SCALE GENOMIC DNA]</scope>
    <source>
        <strain evidence="4 5">CBS 606.96</strain>
    </source>
</reference>
<accession>W9XPW5</accession>
<feature type="region of interest" description="Disordered" evidence="1">
    <location>
        <begin position="253"/>
        <end position="339"/>
    </location>
</feature>
<dbReference type="eggNOG" id="ENOG502SPC3">
    <property type="taxonomic scope" value="Eukaryota"/>
</dbReference>
<feature type="transmembrane region" description="Helical" evidence="2">
    <location>
        <begin position="169"/>
        <end position="192"/>
    </location>
</feature>
<feature type="chain" id="PRO_5004932079" description="Extracellular membrane protein CFEM domain-containing protein" evidence="3">
    <location>
        <begin position="28"/>
        <end position="339"/>
    </location>
</feature>
<protein>
    <recommendedName>
        <fullName evidence="6">Extracellular membrane protein CFEM domain-containing protein</fullName>
    </recommendedName>
</protein>
<feature type="signal peptide" evidence="3">
    <location>
        <begin position="1"/>
        <end position="27"/>
    </location>
</feature>
<dbReference type="RefSeq" id="XP_007737128.1">
    <property type="nucleotide sequence ID" value="XM_007738938.1"/>
</dbReference>
<organism evidence="4 5">
    <name type="scientific">Capronia epimyces CBS 606.96</name>
    <dbReference type="NCBI Taxonomy" id="1182542"/>
    <lineage>
        <taxon>Eukaryota</taxon>
        <taxon>Fungi</taxon>
        <taxon>Dikarya</taxon>
        <taxon>Ascomycota</taxon>
        <taxon>Pezizomycotina</taxon>
        <taxon>Eurotiomycetes</taxon>
        <taxon>Chaetothyriomycetidae</taxon>
        <taxon>Chaetothyriales</taxon>
        <taxon>Herpotrichiellaceae</taxon>
        <taxon>Capronia</taxon>
    </lineage>
</organism>
<evidence type="ECO:0008006" key="6">
    <source>
        <dbReference type="Google" id="ProtNLM"/>
    </source>
</evidence>
<feature type="compositionally biased region" description="Basic and acidic residues" evidence="1">
    <location>
        <begin position="271"/>
        <end position="288"/>
    </location>
</feature>
<sequence length="339" mass="36791">MSSPRPMRLSLSTLAIVLVTLFRRTSAQNIVPTSSSSSFPGCALSCTVLLQAQSLCVPPNVPTTSEITYENCFCQSSLLQALYGTPDSICAGECTIEADRQLLQTWFTGFCAQVGKGVDPLASTATTSPTSATVVTVTSTSPPQATNTATGSTSASASSSHQSWIEGHWRWILMLGILAVGFALLTWLAIWLKRRHGRKVEERRATISGFPTASEKRDGAHSATPDLWGPHQHMHHTKGWEYSEGRGVMGSGALGAAAAGKPGRQSKRLSSSKDRHYRNHNEMADENSRPIASRQQSSKGKARASDEAVELDPEIVETDGSRDRGQKRRNPERARKERR</sequence>
<keyword evidence="2" id="KW-0472">Membrane</keyword>
<dbReference type="Proteomes" id="UP000019478">
    <property type="component" value="Unassembled WGS sequence"/>
</dbReference>
<comment type="caution">
    <text evidence="4">The sequence shown here is derived from an EMBL/GenBank/DDBJ whole genome shotgun (WGS) entry which is preliminary data.</text>
</comment>
<dbReference type="EMBL" id="AMGY01000008">
    <property type="protein sequence ID" value="EXJ79340.1"/>
    <property type="molecule type" value="Genomic_DNA"/>
</dbReference>
<evidence type="ECO:0000256" key="3">
    <source>
        <dbReference type="SAM" id="SignalP"/>
    </source>
</evidence>
<keyword evidence="5" id="KW-1185">Reference proteome</keyword>
<evidence type="ECO:0000256" key="1">
    <source>
        <dbReference type="SAM" id="MobiDB-lite"/>
    </source>
</evidence>
<evidence type="ECO:0000313" key="5">
    <source>
        <dbReference type="Proteomes" id="UP000019478"/>
    </source>
</evidence>
<proteinExistence type="predicted"/>
<feature type="compositionally biased region" description="Acidic residues" evidence="1">
    <location>
        <begin position="307"/>
        <end position="317"/>
    </location>
</feature>
<dbReference type="AlphaFoldDB" id="W9XPW5"/>
<keyword evidence="2" id="KW-0812">Transmembrane</keyword>
<keyword evidence="3" id="KW-0732">Signal</keyword>
<keyword evidence="2" id="KW-1133">Transmembrane helix</keyword>
<gene>
    <name evidence="4" type="ORF">A1O3_08842</name>
</gene>
<evidence type="ECO:0000256" key="2">
    <source>
        <dbReference type="SAM" id="Phobius"/>
    </source>
</evidence>